<evidence type="ECO:0000313" key="17">
    <source>
        <dbReference type="Proteomes" id="UP000607559"/>
    </source>
</evidence>
<dbReference type="InterPro" id="IPR036942">
    <property type="entry name" value="Beta-barrel_TonB_sf"/>
</dbReference>
<dbReference type="PANTHER" id="PTHR32552:SF81">
    <property type="entry name" value="TONB-DEPENDENT OUTER MEMBRANE RECEPTOR"/>
    <property type="match status" value="1"/>
</dbReference>
<dbReference type="EMBL" id="BMJC01000002">
    <property type="protein sequence ID" value="GGA93901.1"/>
    <property type="molecule type" value="Genomic_DNA"/>
</dbReference>
<dbReference type="SUPFAM" id="SSF49464">
    <property type="entry name" value="Carboxypeptidase regulatory domain-like"/>
    <property type="match status" value="1"/>
</dbReference>
<dbReference type="Pfam" id="PF00593">
    <property type="entry name" value="TonB_dep_Rec_b-barrel"/>
    <property type="match status" value="1"/>
</dbReference>
<evidence type="ECO:0000256" key="12">
    <source>
        <dbReference type="RuleBase" id="RU003357"/>
    </source>
</evidence>
<feature type="signal peptide" evidence="13">
    <location>
        <begin position="1"/>
        <end position="18"/>
    </location>
</feature>
<keyword evidence="3 11" id="KW-1134">Transmembrane beta strand</keyword>
<evidence type="ECO:0000256" key="1">
    <source>
        <dbReference type="ARBA" id="ARBA00004571"/>
    </source>
</evidence>
<keyword evidence="8 12" id="KW-0798">TonB box</keyword>
<protein>
    <submittedName>
        <fullName evidence="16">TonB-dependent receptor</fullName>
    </submittedName>
</protein>
<evidence type="ECO:0000256" key="3">
    <source>
        <dbReference type="ARBA" id="ARBA00022452"/>
    </source>
</evidence>
<keyword evidence="5 11" id="KW-0812">Transmembrane</keyword>
<dbReference type="InterPro" id="IPR008969">
    <property type="entry name" value="CarboxyPept-like_regulatory"/>
</dbReference>
<evidence type="ECO:0000313" key="16">
    <source>
        <dbReference type="EMBL" id="GGA93901.1"/>
    </source>
</evidence>
<keyword evidence="7" id="KW-0406">Ion transport</keyword>
<dbReference type="InterPro" id="IPR012910">
    <property type="entry name" value="Plug_dom"/>
</dbReference>
<organism evidence="16 17">
    <name type="scientific">Puia dinghuensis</name>
    <dbReference type="NCBI Taxonomy" id="1792502"/>
    <lineage>
        <taxon>Bacteria</taxon>
        <taxon>Pseudomonadati</taxon>
        <taxon>Bacteroidota</taxon>
        <taxon>Chitinophagia</taxon>
        <taxon>Chitinophagales</taxon>
        <taxon>Chitinophagaceae</taxon>
        <taxon>Puia</taxon>
    </lineage>
</organism>
<keyword evidence="2 11" id="KW-0813">Transport</keyword>
<keyword evidence="6" id="KW-0408">Iron</keyword>
<reference evidence="16" key="2">
    <citation type="submission" date="2020-09" db="EMBL/GenBank/DDBJ databases">
        <authorList>
            <person name="Sun Q."/>
            <person name="Zhou Y."/>
        </authorList>
    </citation>
    <scope>NUCLEOTIDE SEQUENCE</scope>
    <source>
        <strain evidence="16">CGMCC 1.15448</strain>
    </source>
</reference>
<comment type="similarity">
    <text evidence="11 12">Belongs to the TonB-dependent receptor family.</text>
</comment>
<dbReference type="InterPro" id="IPR000531">
    <property type="entry name" value="Beta-barrel_TonB"/>
</dbReference>
<feature type="domain" description="TonB-dependent receptor plug" evidence="15">
    <location>
        <begin position="117"/>
        <end position="219"/>
    </location>
</feature>
<evidence type="ECO:0000256" key="7">
    <source>
        <dbReference type="ARBA" id="ARBA00023065"/>
    </source>
</evidence>
<accession>A0A8J2UBV5</accession>
<evidence type="ECO:0000256" key="9">
    <source>
        <dbReference type="ARBA" id="ARBA00023136"/>
    </source>
</evidence>
<dbReference type="PROSITE" id="PS52016">
    <property type="entry name" value="TONB_DEPENDENT_REC_3"/>
    <property type="match status" value="1"/>
</dbReference>
<evidence type="ECO:0000256" key="2">
    <source>
        <dbReference type="ARBA" id="ARBA00022448"/>
    </source>
</evidence>
<dbReference type="InterPro" id="IPR039426">
    <property type="entry name" value="TonB-dep_rcpt-like"/>
</dbReference>
<evidence type="ECO:0000256" key="10">
    <source>
        <dbReference type="ARBA" id="ARBA00023237"/>
    </source>
</evidence>
<evidence type="ECO:0000256" key="11">
    <source>
        <dbReference type="PROSITE-ProRule" id="PRU01360"/>
    </source>
</evidence>
<feature type="chain" id="PRO_5035144396" evidence="13">
    <location>
        <begin position="19"/>
        <end position="783"/>
    </location>
</feature>
<dbReference type="PANTHER" id="PTHR32552">
    <property type="entry name" value="FERRICHROME IRON RECEPTOR-RELATED"/>
    <property type="match status" value="1"/>
</dbReference>
<dbReference type="Gene3D" id="2.40.170.20">
    <property type="entry name" value="TonB-dependent receptor, beta-barrel domain"/>
    <property type="match status" value="1"/>
</dbReference>
<evidence type="ECO:0000256" key="4">
    <source>
        <dbReference type="ARBA" id="ARBA00022496"/>
    </source>
</evidence>
<keyword evidence="4" id="KW-0410">Iron transport</keyword>
<name>A0A8J2UBV5_9BACT</name>
<evidence type="ECO:0000256" key="13">
    <source>
        <dbReference type="SAM" id="SignalP"/>
    </source>
</evidence>
<dbReference type="GO" id="GO:0006826">
    <property type="term" value="P:iron ion transport"/>
    <property type="evidence" value="ECO:0007669"/>
    <property type="project" value="UniProtKB-KW"/>
</dbReference>
<evidence type="ECO:0000259" key="14">
    <source>
        <dbReference type="Pfam" id="PF00593"/>
    </source>
</evidence>
<reference evidence="16" key="1">
    <citation type="journal article" date="2014" name="Int. J. Syst. Evol. Microbiol.">
        <title>Complete genome sequence of Corynebacterium casei LMG S-19264T (=DSM 44701T), isolated from a smear-ripened cheese.</title>
        <authorList>
            <consortium name="US DOE Joint Genome Institute (JGI-PGF)"/>
            <person name="Walter F."/>
            <person name="Albersmeier A."/>
            <person name="Kalinowski J."/>
            <person name="Ruckert C."/>
        </authorList>
    </citation>
    <scope>NUCLEOTIDE SEQUENCE</scope>
    <source>
        <strain evidence="16">CGMCC 1.15448</strain>
    </source>
</reference>
<sequence>MKFLPGILALLLTITANAQSRILGTITDEISKPIAGASIHLLNTEITTVSDSAGGFTIQHLTDGRYTLQLSAIGYATLATNIDIAAGDNRQSFRLANSLTQLDAVTVTAEKKEELLQSVPLSVSAISAQQVDDYRLWDIKGITAIVPNLYSGNSGDGRNVTAIRGITTTSYDPAVATYVDGVNQFSLDTYIPQLNDIERIEVLRGPQGTLFGRNAMGGVINIITKQPTNATHGFARVDEGNYGQQRYAAGIRTPLVKDVLFFGASAAYSKRDGYYTNDYNNTSFDRQSGFTGNYYLKYLPGAGWSATLNVKHQNNRNWGAFPLSPSAKYALSHPFHLSQNAVGKMIDNTLDASLAIKHSGNTVDFTAQTAWQHNYRYYIPSVDGDFSPADAVSIINNYGPDWNNVKVFTQELRLSSADHRNSPFNWTAGVYFFHQDDPKKVATHFGADAALVGSPQSNFSSIDITTGKNTGVAGYGQVSYAVTSQWQLIAGLRYDYEHRYLDVEGQYQKDGHAVITVRPDTSAALHFSALSPKAGIKYLLNPHTNIYATYSRAYRPGGLTQLSTAPTQPPLYPYQPEYSNNIEAGIKNTWWEHRLELNITAFLSHVNNAQVPTLILPSAITVTRNTGKLISEGLELEAAANPVKGLQLQYSFGYTDAHYQSLDLSQNGHTVDLAGKKQIYTPELTSMLSPQYSLLLNARRQLKLVLHGEWFYLGKEYFDLNNKISQSPHSILNARAGLTIPHLELFFWMRNLTDTKYIEYAYDFGAAHLGDPQTWGVTLKTSW</sequence>
<dbReference type="AlphaFoldDB" id="A0A8J2UBV5"/>
<dbReference type="Pfam" id="PF07715">
    <property type="entry name" value="Plug"/>
    <property type="match status" value="1"/>
</dbReference>
<dbReference type="Gene3D" id="2.60.40.1120">
    <property type="entry name" value="Carboxypeptidase-like, regulatory domain"/>
    <property type="match status" value="1"/>
</dbReference>
<keyword evidence="13" id="KW-0732">Signal</keyword>
<evidence type="ECO:0000256" key="5">
    <source>
        <dbReference type="ARBA" id="ARBA00022692"/>
    </source>
</evidence>
<proteinExistence type="inferred from homology"/>
<dbReference type="CDD" id="cd01347">
    <property type="entry name" value="ligand_gated_channel"/>
    <property type="match status" value="1"/>
</dbReference>
<feature type="domain" description="TonB-dependent receptor-like beta-barrel" evidence="14">
    <location>
        <begin position="267"/>
        <end position="752"/>
    </location>
</feature>
<keyword evidence="17" id="KW-1185">Reference proteome</keyword>
<gene>
    <name evidence="16" type="ORF">GCM10011511_16520</name>
</gene>
<evidence type="ECO:0000259" key="15">
    <source>
        <dbReference type="Pfam" id="PF07715"/>
    </source>
</evidence>
<comment type="caution">
    <text evidence="16">The sequence shown here is derived from an EMBL/GenBank/DDBJ whole genome shotgun (WGS) entry which is preliminary data.</text>
</comment>
<comment type="subcellular location">
    <subcellularLocation>
        <location evidence="1 11">Cell outer membrane</location>
        <topology evidence="1 11">Multi-pass membrane protein</topology>
    </subcellularLocation>
</comment>
<dbReference type="SUPFAM" id="SSF56935">
    <property type="entry name" value="Porins"/>
    <property type="match status" value="1"/>
</dbReference>
<dbReference type="Proteomes" id="UP000607559">
    <property type="component" value="Unassembled WGS sequence"/>
</dbReference>
<evidence type="ECO:0000256" key="6">
    <source>
        <dbReference type="ARBA" id="ARBA00023004"/>
    </source>
</evidence>
<keyword evidence="10 11" id="KW-0998">Cell outer membrane</keyword>
<dbReference type="RefSeq" id="WP_188930517.1">
    <property type="nucleotide sequence ID" value="NZ_BMJC01000002.1"/>
</dbReference>
<keyword evidence="16" id="KW-0675">Receptor</keyword>
<keyword evidence="9 11" id="KW-0472">Membrane</keyword>
<dbReference type="Pfam" id="PF13715">
    <property type="entry name" value="CarbopepD_reg_2"/>
    <property type="match status" value="1"/>
</dbReference>
<dbReference type="GO" id="GO:0009279">
    <property type="term" value="C:cell outer membrane"/>
    <property type="evidence" value="ECO:0007669"/>
    <property type="project" value="UniProtKB-SubCell"/>
</dbReference>
<evidence type="ECO:0000256" key="8">
    <source>
        <dbReference type="ARBA" id="ARBA00023077"/>
    </source>
</evidence>